<evidence type="ECO:0000256" key="1">
    <source>
        <dbReference type="ARBA" id="ARBA00022729"/>
    </source>
</evidence>
<dbReference type="Gene3D" id="1.50.10.100">
    <property type="entry name" value="Chondroitin AC/alginate lyase"/>
    <property type="match status" value="1"/>
</dbReference>
<keyword evidence="1 3" id="KW-0732">Signal</keyword>
<feature type="signal peptide" evidence="3">
    <location>
        <begin position="1"/>
        <end position="26"/>
    </location>
</feature>
<dbReference type="AlphaFoldDB" id="A0A2M9BL92"/>
<gene>
    <name evidence="5" type="ORF">CLV45_0105</name>
</gene>
<reference evidence="5 6" key="1">
    <citation type="submission" date="2017-11" db="EMBL/GenBank/DDBJ databases">
        <title>Genomic Encyclopedia of Archaeal and Bacterial Type Strains, Phase II (KMG-II): From Individual Species to Whole Genera.</title>
        <authorList>
            <person name="Goeker M."/>
        </authorList>
    </citation>
    <scope>NUCLEOTIDE SEQUENCE [LARGE SCALE GENOMIC DNA]</scope>
    <source>
        <strain evidence="5 6">DSM 11115</strain>
    </source>
</reference>
<accession>A0A2M9BL92</accession>
<dbReference type="EMBL" id="PGFA01000001">
    <property type="protein sequence ID" value="PJJ58695.1"/>
    <property type="molecule type" value="Genomic_DNA"/>
</dbReference>
<dbReference type="InterPro" id="IPR008397">
    <property type="entry name" value="Alginate_lyase_dom"/>
</dbReference>
<feature type="chain" id="PRO_5014611568" evidence="3">
    <location>
        <begin position="27"/>
        <end position="400"/>
    </location>
</feature>
<organism evidence="5 6">
    <name type="scientific">Hymenobacter chitinivorans DSM 11115</name>
    <dbReference type="NCBI Taxonomy" id="1121954"/>
    <lineage>
        <taxon>Bacteria</taxon>
        <taxon>Pseudomonadati</taxon>
        <taxon>Bacteroidota</taxon>
        <taxon>Cytophagia</taxon>
        <taxon>Cytophagales</taxon>
        <taxon>Hymenobacteraceae</taxon>
        <taxon>Hymenobacter</taxon>
    </lineage>
</organism>
<dbReference type="RefSeq" id="WP_100334452.1">
    <property type="nucleotide sequence ID" value="NZ_PGFA01000001.1"/>
</dbReference>
<name>A0A2M9BL92_9BACT</name>
<feature type="domain" description="Alginate lyase" evidence="4">
    <location>
        <begin position="75"/>
        <end position="352"/>
    </location>
</feature>
<dbReference type="SUPFAM" id="SSF48230">
    <property type="entry name" value="Chondroitin AC/alginate lyase"/>
    <property type="match status" value="1"/>
</dbReference>
<dbReference type="Pfam" id="PF05426">
    <property type="entry name" value="Alginate_lyase"/>
    <property type="match status" value="1"/>
</dbReference>
<dbReference type="InterPro" id="IPR008929">
    <property type="entry name" value="Chondroitin_lyas"/>
</dbReference>
<dbReference type="GO" id="GO:0016829">
    <property type="term" value="F:lyase activity"/>
    <property type="evidence" value="ECO:0007669"/>
    <property type="project" value="UniProtKB-KW"/>
</dbReference>
<evidence type="ECO:0000256" key="2">
    <source>
        <dbReference type="ARBA" id="ARBA00023239"/>
    </source>
</evidence>
<dbReference type="Proteomes" id="UP000228535">
    <property type="component" value="Unassembled WGS sequence"/>
</dbReference>
<protein>
    <submittedName>
        <fullName evidence="5">Alginate lyase</fullName>
    </submittedName>
</protein>
<dbReference type="OrthoDB" id="7210452at2"/>
<comment type="caution">
    <text evidence="5">The sequence shown here is derived from an EMBL/GenBank/DDBJ whole genome shotgun (WGS) entry which is preliminary data.</text>
</comment>
<dbReference type="GO" id="GO:0042597">
    <property type="term" value="C:periplasmic space"/>
    <property type="evidence" value="ECO:0007669"/>
    <property type="project" value="InterPro"/>
</dbReference>
<sequence length="400" mass="44781">MRTLNKPWLGMLVGAILLALAGAAQAAPVTPFLLLDPNALVTYKTAYQQGSPAEVQQVKSLLSKANQALQRGPYTVTSKQRVPPSGDKHDYISQAPYWWPDPSKPDGKPYLQKDGLVNPETKELKDDENLAALCHDVKDLALGYYFSRDEKYATHAAQLLRTWFLDPATRMNPNLNFGQGIPGTNDGRSFGIIESRHLVYIPDALALLSGSKSVTPALVKDLKSWYAQYTQWLTTSKIGQEEGQNKNNHGTFHDVQVVDFALFIGNQELARRTLETHTLPRLPVQFAADGSQPLELARTRPWNYVSMNLQGWLQLAVLAPRAGVDLWHYTSPEGRSLSQAVAWFRPYLLKEKQMERPDAVPAGNNAILTIYNRASPEFPQLRADQVFAQYPDFVRTPWAI</sequence>
<keyword evidence="2 5" id="KW-0456">Lyase</keyword>
<evidence type="ECO:0000259" key="4">
    <source>
        <dbReference type="Pfam" id="PF05426"/>
    </source>
</evidence>
<evidence type="ECO:0000313" key="5">
    <source>
        <dbReference type="EMBL" id="PJJ58695.1"/>
    </source>
</evidence>
<evidence type="ECO:0000313" key="6">
    <source>
        <dbReference type="Proteomes" id="UP000228535"/>
    </source>
</evidence>
<keyword evidence="6" id="KW-1185">Reference proteome</keyword>
<evidence type="ECO:0000256" key="3">
    <source>
        <dbReference type="SAM" id="SignalP"/>
    </source>
</evidence>
<proteinExistence type="predicted"/>